<accession>A0A6M6E7J7</accession>
<sequence>MVSIIETNLYSIPVEQKKSVIVDADWNDKYGYLVILKTGNKYRIVINNCTIDSPFKITTPLIRWINEQEFLVANSRTRSKSHNLYILSKDGAVKSSFYCGDAVEDVSPNKEGIWISYFDEGVFGKGISIEGLVLFSYSGQPIFKFHSDLDRELVIGDCYAICKSKANALWLCAFPDFNIVELDKNKKVSCLYTIPSGMEGSKAINIRNGVVHFYSPHNNRYELYRCKLGSGNAVKVGFLEVHTVRGLGPREHNHFVSISDSSLKGIRIEDGNLGNNFITHAY</sequence>
<gene>
    <name evidence="1" type="ORF">FDZ14_30845</name>
</gene>
<evidence type="ECO:0000313" key="2">
    <source>
        <dbReference type="Proteomes" id="UP000501076"/>
    </source>
</evidence>
<dbReference type="AlphaFoldDB" id="A0A6M6E7J7"/>
<keyword evidence="1" id="KW-0614">Plasmid</keyword>
<proteinExistence type="predicted"/>
<organism evidence="1 2">
    <name type="scientific">Priestia megaterium</name>
    <name type="common">Bacillus megaterium</name>
    <dbReference type="NCBI Taxonomy" id="1404"/>
    <lineage>
        <taxon>Bacteria</taxon>
        <taxon>Bacillati</taxon>
        <taxon>Bacillota</taxon>
        <taxon>Bacilli</taxon>
        <taxon>Bacillales</taxon>
        <taxon>Bacillaceae</taxon>
        <taxon>Priestia</taxon>
    </lineage>
</organism>
<protein>
    <submittedName>
        <fullName evidence="1">TetR family transcriptional regulator</fullName>
    </submittedName>
</protein>
<dbReference type="Proteomes" id="UP000501076">
    <property type="component" value="Plasmid pFDU301A"/>
</dbReference>
<dbReference type="RefSeq" id="WP_171778480.1">
    <property type="nucleotide sequence ID" value="NZ_CP045273.1"/>
</dbReference>
<name>A0A6M6E7J7_PRIMG</name>
<reference evidence="1 2" key="1">
    <citation type="submission" date="2019-10" db="EMBL/GenBank/DDBJ databases">
        <title>Complete genome sequences for adaption low water activity.</title>
        <authorList>
            <person name="Zhao L."/>
            <person name="Zhong J."/>
        </authorList>
    </citation>
    <scope>NUCLEOTIDE SEQUENCE [LARGE SCALE GENOMIC DNA]</scope>
    <source>
        <strain evidence="1 2">FDU301</strain>
        <plasmid evidence="2">pfdu301a</plasmid>
    </source>
</reference>
<evidence type="ECO:0000313" key="1">
    <source>
        <dbReference type="EMBL" id="QJX80488.1"/>
    </source>
</evidence>
<geneLocation type="plasmid" evidence="2">
    <name>pfdu301a</name>
</geneLocation>
<dbReference type="EMBL" id="CP045273">
    <property type="protein sequence ID" value="QJX80488.1"/>
    <property type="molecule type" value="Genomic_DNA"/>
</dbReference>